<dbReference type="EMBL" id="CP019124">
    <property type="protein sequence ID" value="APX88662.1"/>
    <property type="molecule type" value="Genomic_DNA"/>
</dbReference>
<evidence type="ECO:0000313" key="1">
    <source>
        <dbReference type="EMBL" id="APX88662.1"/>
    </source>
</evidence>
<name>A0A1U7DFB2_9RHOB</name>
<dbReference type="AlphaFoldDB" id="A0A1U7DFB2"/>
<dbReference type="OrthoDB" id="9813793at2"/>
<dbReference type="InterPro" id="IPR046367">
    <property type="entry name" value="GapR-like_DNA-bd"/>
</dbReference>
<dbReference type="NCBIfam" id="NF010247">
    <property type="entry name" value="PRK13694.1"/>
    <property type="match status" value="1"/>
</dbReference>
<accession>A0A1U7DFB2</accession>
<dbReference type="Pfam" id="PF10073">
    <property type="entry name" value="GapR_DNA-bd"/>
    <property type="match status" value="1"/>
</dbReference>
<dbReference type="STRING" id="1267768.BV394_02050"/>
<organism evidence="1 2">
    <name type="scientific">Brevirhabdus pacifica</name>
    <dbReference type="NCBI Taxonomy" id="1267768"/>
    <lineage>
        <taxon>Bacteria</taxon>
        <taxon>Pseudomonadati</taxon>
        <taxon>Pseudomonadota</taxon>
        <taxon>Alphaproteobacteria</taxon>
        <taxon>Rhodobacterales</taxon>
        <taxon>Paracoccaceae</taxon>
        <taxon>Brevirhabdus</taxon>
    </lineage>
</organism>
<dbReference type="GO" id="GO:0003677">
    <property type="term" value="F:DNA binding"/>
    <property type="evidence" value="ECO:0007669"/>
    <property type="project" value="InterPro"/>
</dbReference>
<reference evidence="1 2" key="1">
    <citation type="submission" date="2017-01" db="EMBL/GenBank/DDBJ databases">
        <title>Genomic analysis of Xuhuaishuia manganoxidans DY6-4.</title>
        <authorList>
            <person name="Wang X."/>
        </authorList>
    </citation>
    <scope>NUCLEOTIDE SEQUENCE [LARGE SCALE GENOMIC DNA]</scope>
    <source>
        <strain evidence="1 2">DY6-4</strain>
    </source>
</reference>
<sequence length="82" mass="9641">MADQTYRVTADELRQFIERYERLEQEKKDLADQQKEVMAEAKGRGYDTAVMRKVIALRKRDKDDIAEEEAVLDLYKQALGMD</sequence>
<accession>A0A2M9DGC1</accession>
<proteinExistence type="predicted"/>
<protein>
    <submittedName>
        <fullName evidence="1">Uncharacterized protein</fullName>
    </submittedName>
</protein>
<keyword evidence="2" id="KW-1185">Reference proteome</keyword>
<dbReference type="RefSeq" id="WP_076978686.1">
    <property type="nucleotide sequence ID" value="NZ_CP019124.1"/>
</dbReference>
<gene>
    <name evidence="1" type="ORF">BV394_02050</name>
</gene>
<dbReference type="Proteomes" id="UP000187266">
    <property type="component" value="Chromosome"/>
</dbReference>
<evidence type="ECO:0000313" key="2">
    <source>
        <dbReference type="Proteomes" id="UP000187266"/>
    </source>
</evidence>